<dbReference type="Gene3D" id="2.60.40.1140">
    <property type="entry name" value="Collagen-binding surface protein Cna, B-type domain"/>
    <property type="match status" value="1"/>
</dbReference>
<dbReference type="Proteomes" id="UP000053881">
    <property type="component" value="Unassembled WGS sequence"/>
</dbReference>
<comment type="caution">
    <text evidence="2">The sequence shown here is derived from an EMBL/GenBank/DDBJ whole genome shotgun (WGS) entry which is preliminary data.</text>
</comment>
<evidence type="ECO:0000313" key="2">
    <source>
        <dbReference type="EMBL" id="KRG11468.1"/>
    </source>
</evidence>
<name>A0A0Q9XSQ8_9BACI</name>
<proteinExistence type="predicted"/>
<reference evidence="2 3" key="1">
    <citation type="submission" date="2015-06" db="EMBL/GenBank/DDBJ databases">
        <title>Genome sequencing project of Bacillus galactosidilyticus PL133.</title>
        <authorList>
            <person name="Gaiero J."/>
            <person name="Nicol R."/>
            <person name="Habash M."/>
        </authorList>
    </citation>
    <scope>NUCLEOTIDE SEQUENCE [LARGE SCALE GENOMIC DNA]</scope>
    <source>
        <strain evidence="2 3">PL133</strain>
    </source>
</reference>
<feature type="non-terminal residue" evidence="2">
    <location>
        <position position="117"/>
    </location>
</feature>
<protein>
    <submittedName>
        <fullName evidence="2">Adhesin</fullName>
    </submittedName>
</protein>
<feature type="domain" description="CNA-B" evidence="1">
    <location>
        <begin position="12"/>
        <end position="94"/>
    </location>
</feature>
<evidence type="ECO:0000259" key="1">
    <source>
        <dbReference type="Pfam" id="PF05738"/>
    </source>
</evidence>
<dbReference type="AlphaFoldDB" id="A0A0Q9XSQ8"/>
<dbReference type="SUPFAM" id="SSF49478">
    <property type="entry name" value="Cna protein B-type domain"/>
    <property type="match status" value="1"/>
</dbReference>
<dbReference type="CDD" id="cd00222">
    <property type="entry name" value="CollagenBindB"/>
    <property type="match status" value="1"/>
</dbReference>
<dbReference type="EMBL" id="LGPB01000124">
    <property type="protein sequence ID" value="KRG11468.1"/>
    <property type="molecule type" value="Genomic_DNA"/>
</dbReference>
<organism evidence="2 3">
    <name type="scientific">Lederbergia galactosidilytica</name>
    <dbReference type="NCBI Taxonomy" id="217031"/>
    <lineage>
        <taxon>Bacteria</taxon>
        <taxon>Bacillati</taxon>
        <taxon>Bacillota</taxon>
        <taxon>Bacilli</taxon>
        <taxon>Bacillales</taxon>
        <taxon>Bacillaceae</taxon>
        <taxon>Lederbergia</taxon>
    </lineage>
</organism>
<gene>
    <name evidence="2" type="ORF">ACA29_17835</name>
</gene>
<sequence>MTNTYTPEVTEVAGEKTWEDANDQDGIRPESITVNLLADGEKVSSEIVTATTDWSYNFTDLPKYNAGEEIVYTISEEAVEGYTTIIDGYDLTNTHKPEVTEVAGKKTWDDANNQDGV</sequence>
<accession>A0A0Q9XSQ8</accession>
<evidence type="ECO:0000313" key="3">
    <source>
        <dbReference type="Proteomes" id="UP000053881"/>
    </source>
</evidence>
<dbReference type="InterPro" id="IPR008454">
    <property type="entry name" value="Collagen-bd_Cna-like_B-typ_dom"/>
</dbReference>
<dbReference type="Pfam" id="PF05738">
    <property type="entry name" value="Cna_B"/>
    <property type="match status" value="1"/>
</dbReference>